<dbReference type="InterPro" id="IPR007858">
    <property type="entry name" value="Dpy-30_motif"/>
</dbReference>
<evidence type="ECO:0000256" key="6">
    <source>
        <dbReference type="PROSITE-ProRule" id="PRU00706"/>
    </source>
</evidence>
<dbReference type="CDD" id="cd22970">
    <property type="entry name" value="DD_NDKH5-like"/>
    <property type="match status" value="1"/>
</dbReference>
<dbReference type="SUPFAM" id="SSF52540">
    <property type="entry name" value="P-loop containing nucleoside triphosphate hydrolases"/>
    <property type="match status" value="1"/>
</dbReference>
<feature type="binding site" evidence="6">
    <location>
        <position position="216"/>
    </location>
    <ligand>
        <name>ATP</name>
        <dbReference type="ChEBI" id="CHEBI:30616"/>
    </ligand>
</feature>
<dbReference type="OrthoDB" id="1729737at2759"/>
<dbReference type="SMART" id="SM00015">
    <property type="entry name" value="IQ"/>
    <property type="match status" value="3"/>
</dbReference>
<dbReference type="PANTHER" id="PTHR46161:SF3">
    <property type="entry name" value="NUCLEOSIDE DIPHOSPHATE KINASE DDB_G0292928-RELATED"/>
    <property type="match status" value="1"/>
</dbReference>
<evidence type="ECO:0000313" key="11">
    <source>
        <dbReference type="Proteomes" id="UP000241769"/>
    </source>
</evidence>
<dbReference type="GO" id="GO:0004550">
    <property type="term" value="F:nucleoside diphosphate kinase activity"/>
    <property type="evidence" value="ECO:0007669"/>
    <property type="project" value="InterPro"/>
</dbReference>
<dbReference type="PROSITE" id="PS50096">
    <property type="entry name" value="IQ"/>
    <property type="match status" value="3"/>
</dbReference>
<feature type="binding site" evidence="6">
    <location>
        <position position="230"/>
    </location>
    <ligand>
        <name>ATP</name>
        <dbReference type="ChEBI" id="CHEBI:30616"/>
    </ligand>
</feature>
<feature type="compositionally biased region" description="Acidic residues" evidence="8">
    <location>
        <begin position="7"/>
        <end position="16"/>
    </location>
</feature>
<dbReference type="InterPro" id="IPR000048">
    <property type="entry name" value="IQ_motif_EF-hand-BS"/>
</dbReference>
<dbReference type="SMART" id="SM00562">
    <property type="entry name" value="NDK"/>
    <property type="match status" value="1"/>
</dbReference>
<dbReference type="GO" id="GO:0006228">
    <property type="term" value="P:UTP biosynthetic process"/>
    <property type="evidence" value="ECO:0007669"/>
    <property type="project" value="InterPro"/>
</dbReference>
<comment type="similarity">
    <text evidence="1 6 7">Belongs to the NDK family.</text>
</comment>
<dbReference type="Proteomes" id="UP000241769">
    <property type="component" value="Unassembled WGS sequence"/>
</dbReference>
<dbReference type="SUPFAM" id="SSF54919">
    <property type="entry name" value="Nucleoside diphosphate kinase, NDK"/>
    <property type="match status" value="1"/>
</dbReference>
<accession>A0A2P6MWV5</accession>
<dbReference type="Gene3D" id="1.20.890.10">
    <property type="entry name" value="cAMP-dependent protein kinase regulatory subunit, dimerization-anchoring domain"/>
    <property type="match status" value="1"/>
</dbReference>
<sequence length="325" mass="36883">MPRHLEEEESDEEETSQVDNSEVASEDERTSSSEDTAATKIQALYRGFRDRKNCGSHKHHRSATKIQKAFRGYSSRKQTKLKKERENKACAQVQRVWRGYSERSSIRRKVTANPPIVNVTEETGVVECTFAIIKPDAMRKGFAAQIKHRILADGFHILQERQLQLSTDIAQEFYAEHLGKPFFEKLTNFMSSGPVTAMVLSRVNAIKAWRSLMGPTNPVAAAEQFPNSLRALYGDKENTTMNATHGSDARLSAQREIKFFFPKRPIFPAPTHQQSHEYIQASLMPTLTEGLANLAKKKPAEPIKWLAYWLLENNPNKPRVSEPVS</sequence>
<keyword evidence="3" id="KW-0547">Nucleotide-binding</keyword>
<dbReference type="PROSITE" id="PS51374">
    <property type="entry name" value="NDPK_LIKE"/>
    <property type="match status" value="1"/>
</dbReference>
<evidence type="ECO:0000256" key="3">
    <source>
        <dbReference type="ARBA" id="ARBA00022741"/>
    </source>
</evidence>
<dbReference type="InParanoid" id="A0A2P6MWV5"/>
<dbReference type="Gene3D" id="3.30.70.141">
    <property type="entry name" value="Nucleoside diphosphate kinase-like domain"/>
    <property type="match status" value="1"/>
</dbReference>
<dbReference type="InterPro" id="IPR027417">
    <property type="entry name" value="P-loop_NTPase"/>
</dbReference>
<dbReference type="InterPro" id="IPR001564">
    <property type="entry name" value="Nucleoside_diP_kinase"/>
</dbReference>
<dbReference type="GO" id="GO:0006183">
    <property type="term" value="P:GTP biosynthetic process"/>
    <property type="evidence" value="ECO:0007669"/>
    <property type="project" value="InterPro"/>
</dbReference>
<name>A0A2P6MWV5_9EUKA</name>
<dbReference type="Pfam" id="PF00334">
    <property type="entry name" value="NDK"/>
    <property type="match status" value="1"/>
</dbReference>
<dbReference type="CDD" id="cd23767">
    <property type="entry name" value="IQCD"/>
    <property type="match status" value="1"/>
</dbReference>
<gene>
    <name evidence="10" type="ORF">PROFUN_13735</name>
</gene>
<feature type="binding site" evidence="6">
    <location>
        <position position="242"/>
    </location>
    <ligand>
        <name>ATP</name>
        <dbReference type="ChEBI" id="CHEBI:30616"/>
    </ligand>
</feature>
<dbReference type="PANTHER" id="PTHR46161">
    <property type="entry name" value="NUCLEOSIDE DIPHOSPHATE KINASE"/>
    <property type="match status" value="1"/>
</dbReference>
<reference evidence="10 11" key="1">
    <citation type="journal article" date="2018" name="Genome Biol. Evol.">
        <title>Multiple Roots of Fruiting Body Formation in Amoebozoa.</title>
        <authorList>
            <person name="Hillmann F."/>
            <person name="Forbes G."/>
            <person name="Novohradska S."/>
            <person name="Ferling I."/>
            <person name="Riege K."/>
            <person name="Groth M."/>
            <person name="Westermann M."/>
            <person name="Marz M."/>
            <person name="Spaller T."/>
            <person name="Winckler T."/>
            <person name="Schaap P."/>
            <person name="Glockner G."/>
        </authorList>
    </citation>
    <scope>NUCLEOTIDE SEQUENCE [LARGE SCALE GENOMIC DNA]</scope>
    <source>
        <strain evidence="10 11">Jena</strain>
    </source>
</reference>
<keyword evidence="5" id="KW-0067">ATP-binding</keyword>
<dbReference type="Pfam" id="PF05186">
    <property type="entry name" value="Dpy-30"/>
    <property type="match status" value="1"/>
</dbReference>
<dbReference type="GO" id="GO:0006241">
    <property type="term" value="P:CTP biosynthetic process"/>
    <property type="evidence" value="ECO:0007669"/>
    <property type="project" value="InterPro"/>
</dbReference>
<dbReference type="Gene3D" id="1.20.5.190">
    <property type="match status" value="1"/>
</dbReference>
<feature type="domain" description="Nucleoside diphosphate kinase-like" evidence="9">
    <location>
        <begin position="126"/>
        <end position="268"/>
    </location>
</feature>
<evidence type="ECO:0000256" key="7">
    <source>
        <dbReference type="RuleBase" id="RU004011"/>
    </source>
</evidence>
<protein>
    <recommendedName>
        <fullName evidence="9">Nucleoside diphosphate kinase-like domain-containing protein</fullName>
    </recommendedName>
</protein>
<feature type="region of interest" description="Disordered" evidence="8">
    <location>
        <begin position="1"/>
        <end position="38"/>
    </location>
</feature>
<feature type="binding site" evidence="6">
    <location>
        <position position="210"/>
    </location>
    <ligand>
        <name>ATP</name>
        <dbReference type="ChEBI" id="CHEBI:30616"/>
    </ligand>
</feature>
<evidence type="ECO:0000313" key="10">
    <source>
        <dbReference type="EMBL" id="PRP76189.1"/>
    </source>
</evidence>
<feature type="binding site" evidence="6">
    <location>
        <position position="134"/>
    </location>
    <ligand>
        <name>ATP</name>
        <dbReference type="ChEBI" id="CHEBI:30616"/>
    </ligand>
</feature>
<dbReference type="FunFam" id="1.20.5.190:FF:000055">
    <property type="entry name" value="Putative microtubule-associated protein futsch"/>
    <property type="match status" value="1"/>
</dbReference>
<dbReference type="PRINTS" id="PR01243">
    <property type="entry name" value="NUCDPKINASE"/>
</dbReference>
<keyword evidence="2" id="KW-0808">Transferase</keyword>
<dbReference type="EMBL" id="MDYQ01000343">
    <property type="protein sequence ID" value="PRP76189.1"/>
    <property type="molecule type" value="Genomic_DNA"/>
</dbReference>
<organism evidence="10 11">
    <name type="scientific">Planoprotostelium fungivorum</name>
    <dbReference type="NCBI Taxonomy" id="1890364"/>
    <lineage>
        <taxon>Eukaryota</taxon>
        <taxon>Amoebozoa</taxon>
        <taxon>Evosea</taxon>
        <taxon>Variosea</taxon>
        <taxon>Cavosteliida</taxon>
        <taxon>Cavosteliaceae</taxon>
        <taxon>Planoprotostelium</taxon>
    </lineage>
</organism>
<feature type="binding site" evidence="6">
    <location>
        <position position="182"/>
    </location>
    <ligand>
        <name>ATP</name>
        <dbReference type="ChEBI" id="CHEBI:30616"/>
    </ligand>
</feature>
<evidence type="ECO:0000256" key="4">
    <source>
        <dbReference type="ARBA" id="ARBA00022777"/>
    </source>
</evidence>
<dbReference type="InterPro" id="IPR036850">
    <property type="entry name" value="NDK-like_dom_sf"/>
</dbReference>
<dbReference type="Pfam" id="PF00612">
    <property type="entry name" value="IQ"/>
    <property type="match status" value="2"/>
</dbReference>
<evidence type="ECO:0000256" key="5">
    <source>
        <dbReference type="ARBA" id="ARBA00022840"/>
    </source>
</evidence>
<evidence type="ECO:0000256" key="8">
    <source>
        <dbReference type="SAM" id="MobiDB-lite"/>
    </source>
</evidence>
<dbReference type="GO" id="GO:0005524">
    <property type="term" value="F:ATP binding"/>
    <property type="evidence" value="ECO:0007669"/>
    <property type="project" value="UniProtKB-KW"/>
</dbReference>
<keyword evidence="4" id="KW-0418">Kinase</keyword>
<feature type="active site" description="Pros-phosphohistidine intermediate" evidence="6">
    <location>
        <position position="245"/>
    </location>
</feature>
<comment type="caution">
    <text evidence="10">The sequence shown here is derived from an EMBL/GenBank/DDBJ whole genome shotgun (WGS) entry which is preliminary data.</text>
</comment>
<dbReference type="AlphaFoldDB" id="A0A2P6MWV5"/>
<proteinExistence type="inferred from homology"/>
<dbReference type="STRING" id="1890364.A0A2P6MWV5"/>
<keyword evidence="11" id="KW-1185">Reference proteome</keyword>
<evidence type="ECO:0000256" key="2">
    <source>
        <dbReference type="ARBA" id="ARBA00022679"/>
    </source>
</evidence>
<dbReference type="InterPro" id="IPR034907">
    <property type="entry name" value="NDK-like_dom"/>
</dbReference>
<evidence type="ECO:0000259" key="9">
    <source>
        <dbReference type="SMART" id="SM00562"/>
    </source>
</evidence>
<evidence type="ECO:0000256" key="1">
    <source>
        <dbReference type="ARBA" id="ARBA00008142"/>
    </source>
</evidence>